<dbReference type="PANTHER" id="PTHR43297:SF14">
    <property type="entry name" value="ATPASE AAA-TYPE CORE DOMAIN-CONTAINING PROTEIN"/>
    <property type="match status" value="1"/>
</dbReference>
<dbReference type="PANTHER" id="PTHR43297">
    <property type="entry name" value="OLIGOPEPTIDE TRANSPORT ATP-BINDING PROTEIN APPD"/>
    <property type="match status" value="1"/>
</dbReference>
<keyword evidence="5" id="KW-0997">Cell inner membrane</keyword>
<dbReference type="Pfam" id="PF08352">
    <property type="entry name" value="oligo_HPY"/>
    <property type="match status" value="1"/>
</dbReference>
<evidence type="ECO:0000256" key="4">
    <source>
        <dbReference type="ARBA" id="ARBA00022475"/>
    </source>
</evidence>
<accession>A0A7C4ART7</accession>
<organism evidence="11">
    <name type="scientific">Desulfomonile tiedjei</name>
    <dbReference type="NCBI Taxonomy" id="2358"/>
    <lineage>
        <taxon>Bacteria</taxon>
        <taxon>Pseudomonadati</taxon>
        <taxon>Thermodesulfobacteriota</taxon>
        <taxon>Desulfomonilia</taxon>
        <taxon>Desulfomonilales</taxon>
        <taxon>Desulfomonilaceae</taxon>
        <taxon>Desulfomonile</taxon>
    </lineage>
</organism>
<dbReference type="PROSITE" id="PS50893">
    <property type="entry name" value="ABC_TRANSPORTER_2"/>
    <property type="match status" value="1"/>
</dbReference>
<dbReference type="InterPro" id="IPR003439">
    <property type="entry name" value="ABC_transporter-like_ATP-bd"/>
</dbReference>
<dbReference type="SMART" id="SM00382">
    <property type="entry name" value="AAA"/>
    <property type="match status" value="1"/>
</dbReference>
<evidence type="ECO:0000259" key="10">
    <source>
        <dbReference type="PROSITE" id="PS50893"/>
    </source>
</evidence>
<dbReference type="InterPro" id="IPR017871">
    <property type="entry name" value="ABC_transporter-like_CS"/>
</dbReference>
<dbReference type="InterPro" id="IPR003593">
    <property type="entry name" value="AAA+_ATPase"/>
</dbReference>
<comment type="similarity">
    <text evidence="2">Belongs to the ABC transporter superfamily.</text>
</comment>
<name>A0A7C4ART7_9BACT</name>
<dbReference type="FunFam" id="3.40.50.300:FF:000016">
    <property type="entry name" value="Oligopeptide ABC transporter ATP-binding component"/>
    <property type="match status" value="1"/>
</dbReference>
<dbReference type="InterPro" id="IPR013563">
    <property type="entry name" value="Oligopep_ABC_C"/>
</dbReference>
<reference evidence="11" key="1">
    <citation type="journal article" date="2020" name="mSystems">
        <title>Genome- and Community-Level Interaction Insights into Carbon Utilization and Element Cycling Functions of Hydrothermarchaeota in Hydrothermal Sediment.</title>
        <authorList>
            <person name="Zhou Z."/>
            <person name="Liu Y."/>
            <person name="Xu W."/>
            <person name="Pan J."/>
            <person name="Luo Z.H."/>
            <person name="Li M."/>
        </authorList>
    </citation>
    <scope>NUCLEOTIDE SEQUENCE [LARGE SCALE GENOMIC DNA]</scope>
    <source>
        <strain evidence="11">SpSt-769</strain>
    </source>
</reference>
<evidence type="ECO:0000256" key="2">
    <source>
        <dbReference type="ARBA" id="ARBA00005417"/>
    </source>
</evidence>
<dbReference type="GO" id="GO:0015833">
    <property type="term" value="P:peptide transport"/>
    <property type="evidence" value="ECO:0007669"/>
    <property type="project" value="InterPro"/>
</dbReference>
<evidence type="ECO:0000256" key="8">
    <source>
        <dbReference type="ARBA" id="ARBA00022967"/>
    </source>
</evidence>
<dbReference type="GO" id="GO:0005886">
    <property type="term" value="C:plasma membrane"/>
    <property type="evidence" value="ECO:0007669"/>
    <property type="project" value="UniProtKB-SubCell"/>
</dbReference>
<dbReference type="CDD" id="cd03257">
    <property type="entry name" value="ABC_NikE_OppD_transporters"/>
    <property type="match status" value="1"/>
</dbReference>
<protein>
    <submittedName>
        <fullName evidence="11">ABC transporter ATP-binding protein</fullName>
    </submittedName>
</protein>
<evidence type="ECO:0000313" key="11">
    <source>
        <dbReference type="EMBL" id="HGH61086.1"/>
    </source>
</evidence>
<evidence type="ECO:0000256" key="1">
    <source>
        <dbReference type="ARBA" id="ARBA00004417"/>
    </source>
</evidence>
<keyword evidence="4" id="KW-1003">Cell membrane</keyword>
<dbReference type="AlphaFoldDB" id="A0A7C4ART7"/>
<evidence type="ECO:0000256" key="5">
    <source>
        <dbReference type="ARBA" id="ARBA00022519"/>
    </source>
</evidence>
<evidence type="ECO:0000256" key="3">
    <source>
        <dbReference type="ARBA" id="ARBA00022448"/>
    </source>
</evidence>
<dbReference type="InterPro" id="IPR050388">
    <property type="entry name" value="ABC_Ni/Peptide_Import"/>
</dbReference>
<evidence type="ECO:0000256" key="9">
    <source>
        <dbReference type="ARBA" id="ARBA00023136"/>
    </source>
</evidence>
<dbReference type="PROSITE" id="PS00211">
    <property type="entry name" value="ABC_TRANSPORTER_1"/>
    <property type="match status" value="1"/>
</dbReference>
<keyword evidence="8" id="KW-1278">Translocase</keyword>
<dbReference type="SUPFAM" id="SSF52540">
    <property type="entry name" value="P-loop containing nucleoside triphosphate hydrolases"/>
    <property type="match status" value="1"/>
</dbReference>
<keyword evidence="3" id="KW-0813">Transport</keyword>
<comment type="subcellular location">
    <subcellularLocation>
        <location evidence="1">Cell inner membrane</location>
        <topology evidence="1">Peripheral membrane protein</topology>
    </subcellularLocation>
</comment>
<dbReference type="InterPro" id="IPR027417">
    <property type="entry name" value="P-loop_NTPase"/>
</dbReference>
<evidence type="ECO:0000256" key="6">
    <source>
        <dbReference type="ARBA" id="ARBA00022741"/>
    </source>
</evidence>
<dbReference type="NCBIfam" id="TIGR01727">
    <property type="entry name" value="oligo_HPY"/>
    <property type="match status" value="1"/>
</dbReference>
<feature type="domain" description="ABC transporter" evidence="10">
    <location>
        <begin position="5"/>
        <end position="266"/>
    </location>
</feature>
<keyword evidence="6" id="KW-0547">Nucleotide-binding</keyword>
<keyword evidence="9" id="KW-0472">Membrane</keyword>
<proteinExistence type="inferred from homology"/>
<gene>
    <name evidence="11" type="ORF">ENV54_07300</name>
</gene>
<keyword evidence="7 11" id="KW-0067">ATP-binding</keyword>
<comment type="caution">
    <text evidence="11">The sequence shown here is derived from an EMBL/GenBank/DDBJ whole genome shotgun (WGS) entry which is preliminary data.</text>
</comment>
<dbReference type="EMBL" id="DTGT01000228">
    <property type="protein sequence ID" value="HGH61086.1"/>
    <property type="molecule type" value="Genomic_DNA"/>
</dbReference>
<evidence type="ECO:0000256" key="7">
    <source>
        <dbReference type="ARBA" id="ARBA00022840"/>
    </source>
</evidence>
<dbReference type="Gene3D" id="3.40.50.300">
    <property type="entry name" value="P-loop containing nucleotide triphosphate hydrolases"/>
    <property type="match status" value="1"/>
</dbReference>
<dbReference type="Pfam" id="PF00005">
    <property type="entry name" value="ABC_tran"/>
    <property type="match status" value="1"/>
</dbReference>
<dbReference type="GO" id="GO:0005524">
    <property type="term" value="F:ATP binding"/>
    <property type="evidence" value="ECO:0007669"/>
    <property type="project" value="UniProtKB-KW"/>
</dbReference>
<sequence>MSHLLEVDNLKVHFLLDEGTVRAVDGVSFAVDKGKSLGIVGESGSGKSVIGQSILRIVPQPGKIVDGKILLAKANGNGDSELIDLVQVPPHSRVMRAIRGRDVAMIFQEPMNSFSPLHTIGSQIIEALRLHSDVSPSEAREQAVEILAKVGIPRPQYLVDAYPHQLSGGMRQRAMIAMALICRPRILIADEPTTALDVTIQAQILDLLKQLQQEFGMSILFISHNLGVIADISDDVLVVYFGRVMERAPVDVLFKEPAHPYTKALLRSVPGIDTPVRTPLATIEGTLPNPLVEIPGCPFFGRCHECGGDSVCRDQPYELTQIDERHYVACPRICIRT</sequence>
<dbReference type="GO" id="GO:0016887">
    <property type="term" value="F:ATP hydrolysis activity"/>
    <property type="evidence" value="ECO:0007669"/>
    <property type="project" value="InterPro"/>
</dbReference>